<dbReference type="Pfam" id="PF13873">
    <property type="entry name" value="Myb_DNA-bind_5"/>
    <property type="match status" value="1"/>
</dbReference>
<evidence type="ECO:0000256" key="4">
    <source>
        <dbReference type="ARBA" id="ARBA00023163"/>
    </source>
</evidence>
<dbReference type="InterPro" id="IPR012337">
    <property type="entry name" value="RNaseH-like_sf"/>
</dbReference>
<evidence type="ECO:0000256" key="1">
    <source>
        <dbReference type="ARBA" id="ARBA00011764"/>
    </source>
</evidence>
<comment type="function">
    <text evidence="5">Involved in transvection phenomena (= synapsis-dependent gene expression), where the synaptic pairing of chromosomes carrying genes with which zeste interacts influences the expression of these genes. Zeste binds to DNA and stimulates transcription from a nearby promoter.</text>
</comment>
<dbReference type="SUPFAM" id="SSF53098">
    <property type="entry name" value="Ribonuclease H-like"/>
    <property type="match status" value="1"/>
</dbReference>
<keyword evidence="9" id="KW-1185">Reference proteome</keyword>
<dbReference type="OrthoDB" id="7543230at2759"/>
<feature type="compositionally biased region" description="Polar residues" evidence="6">
    <location>
        <begin position="218"/>
        <end position="234"/>
    </location>
</feature>
<dbReference type="InterPro" id="IPR028002">
    <property type="entry name" value="Myb_DNA-bind_5"/>
</dbReference>
<keyword evidence="3" id="KW-0805">Transcription regulation</keyword>
<feature type="domain" description="Myb/SANT-like DNA-binding" evidence="7">
    <location>
        <begin position="17"/>
        <end position="85"/>
    </location>
</feature>
<dbReference type="AlphaFoldDB" id="A0A9P0GMV7"/>
<name>A0A9P0GMV7_9CUCU</name>
<feature type="compositionally biased region" description="Acidic residues" evidence="6">
    <location>
        <begin position="454"/>
        <end position="470"/>
    </location>
</feature>
<evidence type="ECO:0000256" key="6">
    <source>
        <dbReference type="SAM" id="MobiDB-lite"/>
    </source>
</evidence>
<dbReference type="PANTHER" id="PTHR46409:SF1">
    <property type="entry name" value="HTH PSQ-TYPE DOMAIN-CONTAINING PROTEIN"/>
    <property type="match status" value="1"/>
</dbReference>
<dbReference type="EMBL" id="OV651820">
    <property type="protein sequence ID" value="CAH1114743.1"/>
    <property type="molecule type" value="Genomic_DNA"/>
</dbReference>
<dbReference type="PANTHER" id="PTHR46409">
    <property type="entry name" value="HTH PSQ-TYPE DOMAIN-CONTAINING PROTEIN"/>
    <property type="match status" value="1"/>
</dbReference>
<accession>A0A9P0GMV7</accession>
<evidence type="ECO:0000256" key="3">
    <source>
        <dbReference type="ARBA" id="ARBA00023015"/>
    </source>
</evidence>
<proteinExistence type="predicted"/>
<feature type="compositionally biased region" description="Polar residues" evidence="6">
    <location>
        <begin position="143"/>
        <end position="157"/>
    </location>
</feature>
<evidence type="ECO:0000313" key="9">
    <source>
        <dbReference type="Proteomes" id="UP001153636"/>
    </source>
</evidence>
<comment type="subunit">
    <text evidence="1">Self-associates forming complexes of several hundred monomers.</text>
</comment>
<evidence type="ECO:0000256" key="5">
    <source>
        <dbReference type="ARBA" id="ARBA00025466"/>
    </source>
</evidence>
<feature type="region of interest" description="Disordered" evidence="6">
    <location>
        <begin position="142"/>
        <end position="188"/>
    </location>
</feature>
<sequence length="1006" mass="115819">MEGEPKKIKINPITGCQKEIMVEYIGSKKEMYTGKLTATYTKEKIIANWKDISNLLNCVPGGPSKEWKQWRKTWVDLKKNQKAKFAGQKKYSEGTGGGPPIPCSPTNGLEAKLLEIITPVAISGNEIITESTTFFTMPDVASAGTTRRSGNPTNIAHSQRRDVWNSKRNRRKRYPNANKDTARDDKETGRLEYNPIFTKICQGGDKKCADSSRLLPNESEQSNKSVDTSSTINENLPGPSGVSKQPQKRKLPLETSEYSRQLNPLYKPPNRKNITNEILPKAYEEAAYNLMADLNNVNHMAITTDIWISENNIDYITVTSHFIKDGTLFFCWATLPNVPDFLNSNEWIILEDCVKILKPAENMTKILSREKYATISLVIPLYREFKSALKSNMLEIMTRRLGNYENNKIVAKATFLDPRFKKLAFGLDDNAANAQKWVTEELGQLLSNSSDSSETSESDSYDSYKDEEDERKECQELNRPKISKKLKKRYKQKYTTSWEKKFQWLSKSTKGDHFFYCKPCRQHYMGGLTEICRHAGTSKHQKYCKYLEQQISVTSMLAIDTSSVHSSEIRLASFIVEHNISFKTADHICALIRAVCPDSKLAKLSRKKYYILPYITNLNLEMQSEQPKVHLLYSKIKELFQIILEMFDTPKYLNNNKDDYTKIDYKNPANLLPLENIYLGGAVTAFILENDIPENELKKFRITCLEFYQELLNQISIRFSFQRSDLKEMCILSPRIVLSRKSQSITPLAIKFPHIIQPSEYNNLDREWRLLPNVLETSHIPTRKIMLQFDNYVTSGITGRDIRKRYVNVVIRLTHISYAELKKVVDPVLQRNGYYGHPENLLLAMLADERKHIRELGLRRILKCRQEKHNENQVRQFNIPDFNFNADDYFELINWRSITVTEPPLTVKILNSDLQEMISDVPAEIDILKFPCHSQAVERCVKLVTEASAASIDNCPTIIKQFFNNPVSEVWMWFVHNVASQFHEGITKIEGNKVSATEAALEYFTH</sequence>
<protein>
    <recommendedName>
        <fullName evidence="2">Regulatory protein zeste</fullName>
    </recommendedName>
</protein>
<organism evidence="8 9">
    <name type="scientific">Psylliodes chrysocephalus</name>
    <dbReference type="NCBI Taxonomy" id="3402493"/>
    <lineage>
        <taxon>Eukaryota</taxon>
        <taxon>Metazoa</taxon>
        <taxon>Ecdysozoa</taxon>
        <taxon>Arthropoda</taxon>
        <taxon>Hexapoda</taxon>
        <taxon>Insecta</taxon>
        <taxon>Pterygota</taxon>
        <taxon>Neoptera</taxon>
        <taxon>Endopterygota</taxon>
        <taxon>Coleoptera</taxon>
        <taxon>Polyphaga</taxon>
        <taxon>Cucujiformia</taxon>
        <taxon>Chrysomeloidea</taxon>
        <taxon>Chrysomelidae</taxon>
        <taxon>Galerucinae</taxon>
        <taxon>Alticini</taxon>
        <taxon>Psylliodes</taxon>
    </lineage>
</organism>
<keyword evidence="4" id="KW-0804">Transcription</keyword>
<dbReference type="Proteomes" id="UP001153636">
    <property type="component" value="Chromosome 8"/>
</dbReference>
<evidence type="ECO:0000259" key="7">
    <source>
        <dbReference type="Pfam" id="PF13873"/>
    </source>
</evidence>
<feature type="region of interest" description="Disordered" evidence="6">
    <location>
        <begin position="448"/>
        <end position="478"/>
    </location>
</feature>
<evidence type="ECO:0000256" key="2">
    <source>
        <dbReference type="ARBA" id="ARBA00016807"/>
    </source>
</evidence>
<reference evidence="8" key="1">
    <citation type="submission" date="2022-01" db="EMBL/GenBank/DDBJ databases">
        <authorList>
            <person name="King R."/>
        </authorList>
    </citation>
    <scope>NUCLEOTIDE SEQUENCE</scope>
</reference>
<evidence type="ECO:0000313" key="8">
    <source>
        <dbReference type="EMBL" id="CAH1114743.1"/>
    </source>
</evidence>
<feature type="region of interest" description="Disordered" evidence="6">
    <location>
        <begin position="204"/>
        <end position="271"/>
    </location>
</feature>
<gene>
    <name evidence="8" type="ORF">PSYICH_LOCUS14121</name>
</gene>